<evidence type="ECO:0000256" key="1">
    <source>
        <dbReference type="ARBA" id="ARBA00022670"/>
    </source>
</evidence>
<dbReference type="Proteomes" id="UP000334820">
    <property type="component" value="Unassembled WGS sequence"/>
</dbReference>
<evidence type="ECO:0000313" key="8">
    <source>
        <dbReference type="Proteomes" id="UP000334820"/>
    </source>
</evidence>
<gene>
    <name evidence="7" type="ORF">KTAU_22330</name>
</gene>
<evidence type="ECO:0000259" key="6">
    <source>
        <dbReference type="PROSITE" id="PS50249"/>
    </source>
</evidence>
<evidence type="ECO:0000256" key="5">
    <source>
        <dbReference type="ARBA" id="ARBA00023049"/>
    </source>
</evidence>
<dbReference type="Pfam" id="PF14464">
    <property type="entry name" value="Prok-JAB"/>
    <property type="match status" value="1"/>
</dbReference>
<dbReference type="PROSITE" id="PS50249">
    <property type="entry name" value="MPN"/>
    <property type="match status" value="1"/>
</dbReference>
<evidence type="ECO:0000313" key="7">
    <source>
        <dbReference type="EMBL" id="GER83596.1"/>
    </source>
</evidence>
<keyword evidence="4" id="KW-0862">Zinc</keyword>
<dbReference type="RefSeq" id="WP_151728353.1">
    <property type="nucleotide sequence ID" value="NZ_BKZV01000003.1"/>
</dbReference>
<dbReference type="PANTHER" id="PTHR34858">
    <property type="entry name" value="CYSO-CYSTEINE PEPTIDASE"/>
    <property type="match status" value="1"/>
</dbReference>
<dbReference type="InterPro" id="IPR000555">
    <property type="entry name" value="JAMM/MPN+_dom"/>
</dbReference>
<dbReference type="EMBL" id="BKZV01000003">
    <property type="protein sequence ID" value="GER83596.1"/>
    <property type="molecule type" value="Genomic_DNA"/>
</dbReference>
<dbReference type="GO" id="GO:0006508">
    <property type="term" value="P:proteolysis"/>
    <property type="evidence" value="ECO:0007669"/>
    <property type="project" value="UniProtKB-KW"/>
</dbReference>
<evidence type="ECO:0000256" key="2">
    <source>
        <dbReference type="ARBA" id="ARBA00022723"/>
    </source>
</evidence>
<feature type="domain" description="MPN" evidence="6">
    <location>
        <begin position="18"/>
        <end position="148"/>
    </location>
</feature>
<dbReference type="InterPro" id="IPR037518">
    <property type="entry name" value="MPN"/>
</dbReference>
<dbReference type="GO" id="GO:0008235">
    <property type="term" value="F:metalloexopeptidase activity"/>
    <property type="evidence" value="ECO:0007669"/>
    <property type="project" value="TreeGrafter"/>
</dbReference>
<name>A0A5J4KBV6_9CHLR</name>
<accession>A0A5J4KBV6</accession>
<keyword evidence="8" id="KW-1185">Reference proteome</keyword>
<dbReference type="SMART" id="SM00232">
    <property type="entry name" value="JAB_MPN"/>
    <property type="match status" value="1"/>
</dbReference>
<protein>
    <recommendedName>
        <fullName evidence="6">MPN domain-containing protein</fullName>
    </recommendedName>
</protein>
<dbReference type="PANTHER" id="PTHR34858:SF1">
    <property type="entry name" value="CYSO-CYSTEINE PEPTIDASE"/>
    <property type="match status" value="1"/>
</dbReference>
<keyword evidence="2" id="KW-0479">Metal-binding</keyword>
<keyword evidence="3" id="KW-0378">Hydrolase</keyword>
<dbReference type="Gene3D" id="3.40.140.10">
    <property type="entry name" value="Cytidine Deaminase, domain 2"/>
    <property type="match status" value="1"/>
</dbReference>
<dbReference type="AlphaFoldDB" id="A0A5J4KBV6"/>
<dbReference type="InterPro" id="IPR028090">
    <property type="entry name" value="JAB_dom_prok"/>
</dbReference>
<evidence type="ECO:0000256" key="3">
    <source>
        <dbReference type="ARBA" id="ARBA00022801"/>
    </source>
</evidence>
<dbReference type="InterPro" id="IPR051929">
    <property type="entry name" value="VirAsm_ModProt"/>
</dbReference>
<comment type="caution">
    <text evidence="7">The sequence shown here is derived from an EMBL/GenBank/DDBJ whole genome shotgun (WGS) entry which is preliminary data.</text>
</comment>
<keyword evidence="5" id="KW-0482">Metalloprotease</keyword>
<evidence type="ECO:0000256" key="4">
    <source>
        <dbReference type="ARBA" id="ARBA00022833"/>
    </source>
</evidence>
<dbReference type="GO" id="GO:0008270">
    <property type="term" value="F:zinc ion binding"/>
    <property type="evidence" value="ECO:0007669"/>
    <property type="project" value="TreeGrafter"/>
</dbReference>
<organism evidence="7 8">
    <name type="scientific">Thermogemmatispora aurantia</name>
    <dbReference type="NCBI Taxonomy" id="2045279"/>
    <lineage>
        <taxon>Bacteria</taxon>
        <taxon>Bacillati</taxon>
        <taxon>Chloroflexota</taxon>
        <taxon>Ktedonobacteria</taxon>
        <taxon>Thermogemmatisporales</taxon>
        <taxon>Thermogemmatisporaceae</taxon>
        <taxon>Thermogemmatispora</taxon>
    </lineage>
</organism>
<proteinExistence type="predicted"/>
<dbReference type="SUPFAM" id="SSF102712">
    <property type="entry name" value="JAB1/MPN domain"/>
    <property type="match status" value="1"/>
</dbReference>
<sequence>MSQEAWKAQSGADGGRGKVVLPRGVQRALLHDIWGRREIEACGLLRGERDAGGNWRIVAVHPLPNVAESPVSFEFAPEDVLQLELTYPGQIIGVYHSHPGGPYGASGTDRETMRRVNKEQQIPWVWLILCGPFTESLPLAAAAAGDLVAEATCARWLTERLLAYYHDPREGLRQVVVVLEPDCQPAEVERSVPAE</sequence>
<keyword evidence="1" id="KW-0645">Protease</keyword>
<reference evidence="7 8" key="1">
    <citation type="journal article" date="2019" name="Int. J. Syst. Evol. Microbiol.">
        <title>Thermogemmatispora aurantia sp. nov. and Thermogemmatispora argillosa sp. nov., within the class Ktedonobacteria, and emended description of the genus Thermogemmatispora.</title>
        <authorList>
            <person name="Zheng Y."/>
            <person name="Wang C.M."/>
            <person name="Sakai Y."/>
            <person name="Abe K."/>
            <person name="Yokota A."/>
            <person name="Yabe S."/>
        </authorList>
    </citation>
    <scope>NUCLEOTIDE SEQUENCE [LARGE SCALE GENOMIC DNA]</scope>
    <source>
        <strain evidence="7 8">A1-2</strain>
    </source>
</reference>